<protein>
    <recommendedName>
        <fullName evidence="4">SGNH hydrolase-type esterase domain-containing protein</fullName>
    </recommendedName>
</protein>
<keyword evidence="3" id="KW-1185">Reference proteome</keyword>
<dbReference type="Proteomes" id="UP001515480">
    <property type="component" value="Unassembled WGS sequence"/>
</dbReference>
<evidence type="ECO:0000313" key="3">
    <source>
        <dbReference type="Proteomes" id="UP001515480"/>
    </source>
</evidence>
<reference evidence="2 3" key="1">
    <citation type="journal article" date="2024" name="Science">
        <title>Giant polyketide synthase enzymes in the biosynthesis of giant marine polyether toxins.</title>
        <authorList>
            <person name="Fallon T.R."/>
            <person name="Shende V.V."/>
            <person name="Wierzbicki I.H."/>
            <person name="Pendleton A.L."/>
            <person name="Watervoot N.F."/>
            <person name="Auber R.P."/>
            <person name="Gonzalez D.J."/>
            <person name="Wisecaver J.H."/>
            <person name="Moore B.S."/>
        </authorList>
    </citation>
    <scope>NUCLEOTIDE SEQUENCE [LARGE SCALE GENOMIC DNA]</scope>
    <source>
        <strain evidence="2 3">12B1</strain>
    </source>
</reference>
<dbReference type="AlphaFoldDB" id="A0AB34JWW8"/>
<dbReference type="InterPro" id="IPR036514">
    <property type="entry name" value="SGNH_hydro_sf"/>
</dbReference>
<organism evidence="2 3">
    <name type="scientific">Prymnesium parvum</name>
    <name type="common">Toxic golden alga</name>
    <dbReference type="NCBI Taxonomy" id="97485"/>
    <lineage>
        <taxon>Eukaryota</taxon>
        <taxon>Haptista</taxon>
        <taxon>Haptophyta</taxon>
        <taxon>Prymnesiophyceae</taxon>
        <taxon>Prymnesiales</taxon>
        <taxon>Prymnesiaceae</taxon>
        <taxon>Prymnesium</taxon>
    </lineage>
</organism>
<dbReference type="CDD" id="cd00229">
    <property type="entry name" value="SGNH_hydrolase"/>
    <property type="match status" value="1"/>
</dbReference>
<proteinExistence type="predicted"/>
<evidence type="ECO:0000313" key="2">
    <source>
        <dbReference type="EMBL" id="KAL1526653.1"/>
    </source>
</evidence>
<dbReference type="EMBL" id="JBGBPQ010000003">
    <property type="protein sequence ID" value="KAL1526653.1"/>
    <property type="molecule type" value="Genomic_DNA"/>
</dbReference>
<accession>A0AB34JWW8</accession>
<dbReference type="SUPFAM" id="SSF52266">
    <property type="entry name" value="SGNH hydrolase"/>
    <property type="match status" value="1"/>
</dbReference>
<gene>
    <name evidence="2" type="ORF">AB1Y20_015357</name>
</gene>
<evidence type="ECO:0000256" key="1">
    <source>
        <dbReference type="SAM" id="MobiDB-lite"/>
    </source>
</evidence>
<sequence length="365" mass="39779">MVPKGTTREVCGPPPTAHNKSLPNVLLIGDSISMGDADPTVETLGYGSAVRRLLESPSLAFVQHNGGWLKEGQAGPSSKGVRCIAHWLGAEKWDVVHMNHGLHDVAPARGSSWPPVAPHRYVANLELLYEQIQASLTPRGQFIWATTTPVPYPSDVVVRRNNTLVQLYNSLAARLWESKPRGSVVTNDLYALVIRRCGAEGALGSYYRCALQRNWPTPDEGDVHFNSEGREYMALAVAGLVAQYLPAAHVSTRGQRPSHAAARSADARQRGPRKEEARASLALARDLCRGGERRVMINSQGHSGSRFSRVAFQSLMHKACAADRGCTMESGDGTDSQTGFRRVLHFKACRGTRRTAPAGTTGRRR</sequence>
<evidence type="ECO:0008006" key="4">
    <source>
        <dbReference type="Google" id="ProtNLM"/>
    </source>
</evidence>
<dbReference type="Gene3D" id="3.40.50.1110">
    <property type="entry name" value="SGNH hydrolase"/>
    <property type="match status" value="1"/>
</dbReference>
<feature type="region of interest" description="Disordered" evidence="1">
    <location>
        <begin position="251"/>
        <end position="278"/>
    </location>
</feature>
<feature type="compositionally biased region" description="Basic and acidic residues" evidence="1">
    <location>
        <begin position="265"/>
        <end position="278"/>
    </location>
</feature>
<comment type="caution">
    <text evidence="2">The sequence shown here is derived from an EMBL/GenBank/DDBJ whole genome shotgun (WGS) entry which is preliminary data.</text>
</comment>
<name>A0AB34JWW8_PRYPA</name>